<dbReference type="Proteomes" id="UP001236652">
    <property type="component" value="Chromosome"/>
</dbReference>
<name>A0ABY8V1Q5_9BACI</name>
<protein>
    <submittedName>
        <fullName evidence="2">Uncharacterized protein</fullName>
    </submittedName>
</protein>
<dbReference type="EMBL" id="CP126446">
    <property type="protein sequence ID" value="WIF99727.1"/>
    <property type="molecule type" value="Genomic_DNA"/>
</dbReference>
<dbReference type="RefSeq" id="WP_231416105.1">
    <property type="nucleotide sequence ID" value="NZ_CP126446.1"/>
</dbReference>
<sequence>MESAFQLFIYLAVIMNSLIGIISFKKSQHLFVLYTGFIAIALSMALAWTFGPLVFAIGTIQVFYGIIHIQSQKATE</sequence>
<organism evidence="2 3">
    <name type="scientific">Pontibacillus chungwhensis</name>
    <dbReference type="NCBI Taxonomy" id="265426"/>
    <lineage>
        <taxon>Bacteria</taxon>
        <taxon>Bacillati</taxon>
        <taxon>Bacillota</taxon>
        <taxon>Bacilli</taxon>
        <taxon>Bacillales</taxon>
        <taxon>Bacillaceae</taxon>
        <taxon>Pontibacillus</taxon>
    </lineage>
</organism>
<gene>
    <name evidence="2" type="ORF">QNI29_08750</name>
</gene>
<keyword evidence="3" id="KW-1185">Reference proteome</keyword>
<keyword evidence="1" id="KW-0812">Transmembrane</keyword>
<keyword evidence="1" id="KW-1133">Transmembrane helix</keyword>
<feature type="transmembrane region" description="Helical" evidence="1">
    <location>
        <begin position="7"/>
        <end position="25"/>
    </location>
</feature>
<evidence type="ECO:0000313" key="2">
    <source>
        <dbReference type="EMBL" id="WIF99727.1"/>
    </source>
</evidence>
<accession>A0ABY8V1Q5</accession>
<keyword evidence="1" id="KW-0472">Membrane</keyword>
<reference evidence="2 3" key="1">
    <citation type="submission" date="2023-05" db="EMBL/GenBank/DDBJ databases">
        <title>Comparative genomics reveals the evidence of polycyclic aromatic hydrocarbons degradation in moderately halophilic genus Pontibacillus.</title>
        <authorList>
            <person name="Yang H."/>
            <person name="Qian Z."/>
        </authorList>
    </citation>
    <scope>NUCLEOTIDE SEQUENCE [LARGE SCALE GENOMIC DNA]</scope>
    <source>
        <strain evidence="3">HN14</strain>
    </source>
</reference>
<evidence type="ECO:0000256" key="1">
    <source>
        <dbReference type="SAM" id="Phobius"/>
    </source>
</evidence>
<feature type="transmembrane region" description="Helical" evidence="1">
    <location>
        <begin position="31"/>
        <end position="64"/>
    </location>
</feature>
<proteinExistence type="predicted"/>
<evidence type="ECO:0000313" key="3">
    <source>
        <dbReference type="Proteomes" id="UP001236652"/>
    </source>
</evidence>